<evidence type="ECO:0000259" key="1">
    <source>
        <dbReference type="Pfam" id="PF07705"/>
    </source>
</evidence>
<name>A0A4V1FXY4_9EURY</name>
<dbReference type="Gene3D" id="2.60.40.10">
    <property type="entry name" value="Immunoglobulins"/>
    <property type="match status" value="2"/>
</dbReference>
<dbReference type="AlphaFoldDB" id="A0A4V1FXY4"/>
<sequence length="376" mass="39784">MVSARILFAAAALCFLFAFAAPTMALAIGEDSASDDVVFEPVDERYATIENGNLTLDIGVYGDAMTTIEDVFTIRIGEDADDIGAIWIDHDVDGVTFYAGGSPITDESRLEPAPGETVTVGVSINTHIAPTGTKTFTVHAISEDETENRNDVTSSPPGGVTVESLSVDPHSLETGQTVTVNATYRNFGETETITPRLTVDGTVVDQRSIDLEPGETETVSFERRMDWPGAYEVGIAGVGTESVTVEGPPIDVVDATIDDAELTAGESTAVRATVRNPTNTAVDRTLEVAVDGTVVDSRAVTIPANGERTVVFERRFDEVGTYEIGVSGVGAGTVTVSEPETFSIRNRELSAAIAPPATAGLLFLAMAANRRWAFVQ</sequence>
<protein>
    <recommendedName>
        <fullName evidence="1">CARDB domain-containing protein</fullName>
    </recommendedName>
</protein>
<evidence type="ECO:0000313" key="3">
    <source>
        <dbReference type="Proteomes" id="UP000302218"/>
    </source>
</evidence>
<gene>
    <name evidence="2" type="ORF">FEJ81_01770</name>
</gene>
<dbReference type="Proteomes" id="UP000302218">
    <property type="component" value="Chromosome"/>
</dbReference>
<accession>A0A4V1FXY4</accession>
<dbReference type="InterPro" id="IPR011635">
    <property type="entry name" value="CARDB"/>
</dbReference>
<dbReference type="EMBL" id="CP040330">
    <property type="protein sequence ID" value="QCS41135.1"/>
    <property type="molecule type" value="Genomic_DNA"/>
</dbReference>
<dbReference type="GeneID" id="40263959"/>
<reference evidence="3" key="1">
    <citation type="submission" date="2019-05" db="EMBL/GenBank/DDBJ databases">
        <title>Genome sequence and methylation pattern of the halophilic Archaeon Natrinema versiforme BOL5-4.</title>
        <authorList>
            <person name="DasSarma P."/>
            <person name="Anton B.P."/>
            <person name="DasSarma S.L."/>
            <person name="Martinez F.L."/>
            <person name="Guzman D."/>
            <person name="Roberts R.J."/>
            <person name="DasSarma S."/>
        </authorList>
    </citation>
    <scope>NUCLEOTIDE SEQUENCE [LARGE SCALE GENOMIC DNA]</scope>
    <source>
        <strain evidence="3">BOL5-4</strain>
    </source>
</reference>
<feature type="domain" description="CARDB" evidence="1">
    <location>
        <begin position="162"/>
        <end position="233"/>
    </location>
</feature>
<dbReference type="Pfam" id="PF07705">
    <property type="entry name" value="CARDB"/>
    <property type="match status" value="1"/>
</dbReference>
<organism evidence="2 3">
    <name type="scientific">Natrinema versiforme</name>
    <dbReference type="NCBI Taxonomy" id="88724"/>
    <lineage>
        <taxon>Archaea</taxon>
        <taxon>Methanobacteriati</taxon>
        <taxon>Methanobacteriota</taxon>
        <taxon>Stenosarchaea group</taxon>
        <taxon>Halobacteria</taxon>
        <taxon>Halobacteriales</taxon>
        <taxon>Natrialbaceae</taxon>
        <taxon>Natrinema</taxon>
    </lineage>
</organism>
<dbReference type="KEGG" id="nvr:FEJ81_01770"/>
<dbReference type="RefSeq" id="WP_138243651.1">
    <property type="nucleotide sequence ID" value="NZ_CP040330.1"/>
</dbReference>
<evidence type="ECO:0000313" key="2">
    <source>
        <dbReference type="EMBL" id="QCS41135.1"/>
    </source>
</evidence>
<dbReference type="OrthoDB" id="271491at2157"/>
<proteinExistence type="predicted"/>
<dbReference type="InterPro" id="IPR013783">
    <property type="entry name" value="Ig-like_fold"/>
</dbReference>